<reference evidence="1 2" key="1">
    <citation type="journal article" date="2022" name="Plant J.">
        <title>Chromosome-level genome of Camellia lanceoleosa provides a valuable resource for understanding genome evolution and self-incompatibility.</title>
        <authorList>
            <person name="Gong W."/>
            <person name="Xiao S."/>
            <person name="Wang L."/>
            <person name="Liao Z."/>
            <person name="Chang Y."/>
            <person name="Mo W."/>
            <person name="Hu G."/>
            <person name="Li W."/>
            <person name="Zhao G."/>
            <person name="Zhu H."/>
            <person name="Hu X."/>
            <person name="Ji K."/>
            <person name="Xiang X."/>
            <person name="Song Q."/>
            <person name="Yuan D."/>
            <person name="Jin S."/>
            <person name="Zhang L."/>
        </authorList>
    </citation>
    <scope>NUCLEOTIDE SEQUENCE [LARGE SCALE GENOMIC DNA]</scope>
    <source>
        <strain evidence="1">SQ_2022a</strain>
    </source>
</reference>
<organism evidence="1 2">
    <name type="scientific">Camellia lanceoleosa</name>
    <dbReference type="NCBI Taxonomy" id="1840588"/>
    <lineage>
        <taxon>Eukaryota</taxon>
        <taxon>Viridiplantae</taxon>
        <taxon>Streptophyta</taxon>
        <taxon>Embryophyta</taxon>
        <taxon>Tracheophyta</taxon>
        <taxon>Spermatophyta</taxon>
        <taxon>Magnoliopsida</taxon>
        <taxon>eudicotyledons</taxon>
        <taxon>Gunneridae</taxon>
        <taxon>Pentapetalae</taxon>
        <taxon>asterids</taxon>
        <taxon>Ericales</taxon>
        <taxon>Theaceae</taxon>
        <taxon>Camellia</taxon>
    </lineage>
</organism>
<evidence type="ECO:0000313" key="1">
    <source>
        <dbReference type="EMBL" id="KAI8022102.1"/>
    </source>
</evidence>
<evidence type="ECO:0000313" key="2">
    <source>
        <dbReference type="Proteomes" id="UP001060215"/>
    </source>
</evidence>
<name>A0ACC0I9M9_9ERIC</name>
<sequence>MPKRWVGKVYLISKGSLKATQKNFNFLKNEWEIYLETTSTIDLCPDEDGSIPQQQFSFRPISKIEVAENNSIIDSIGVVISVNPSVPILRKNCMETQRRIVALVCYQL</sequence>
<proteinExistence type="predicted"/>
<keyword evidence="2" id="KW-1185">Reference proteome</keyword>
<comment type="caution">
    <text evidence="1">The sequence shown here is derived from an EMBL/GenBank/DDBJ whole genome shotgun (WGS) entry which is preliminary data.</text>
</comment>
<gene>
    <name evidence="1" type="ORF">LOK49_LG03G02127</name>
</gene>
<keyword evidence="1" id="KW-0238">DNA-binding</keyword>
<dbReference type="EMBL" id="CM045763">
    <property type="protein sequence ID" value="KAI8022102.1"/>
    <property type="molecule type" value="Genomic_DNA"/>
</dbReference>
<dbReference type="Proteomes" id="UP001060215">
    <property type="component" value="Chromosome 6"/>
</dbReference>
<protein>
    <submittedName>
        <fullName evidence="1">Replication protein A 70 kDa DNA-binding subunit A</fullName>
    </submittedName>
</protein>
<accession>A0ACC0I9M9</accession>